<evidence type="ECO:0000313" key="4">
    <source>
        <dbReference type="EMBL" id="BDU72759.1"/>
    </source>
</evidence>
<dbReference type="KEGG" id="msil:METEAL_19330"/>
<dbReference type="InterPro" id="IPR027417">
    <property type="entry name" value="P-loop_NTPase"/>
</dbReference>
<name>A0AA48GKA2_9BACT</name>
<dbReference type="GO" id="GO:0003677">
    <property type="term" value="F:DNA binding"/>
    <property type="evidence" value="ECO:0007669"/>
    <property type="project" value="InterPro"/>
</dbReference>
<dbReference type="PANTHER" id="PTHR11070">
    <property type="entry name" value="UVRD / RECB / PCRA DNA HELICASE FAMILY MEMBER"/>
    <property type="match status" value="1"/>
</dbReference>
<evidence type="ECO:0000259" key="2">
    <source>
        <dbReference type="Pfam" id="PF08378"/>
    </source>
</evidence>
<dbReference type="Pfam" id="PF13245">
    <property type="entry name" value="AAA_19"/>
    <property type="match status" value="1"/>
</dbReference>
<dbReference type="Pfam" id="PF13538">
    <property type="entry name" value="UvrD_C_2"/>
    <property type="match status" value="1"/>
</dbReference>
<evidence type="ECO:0000259" key="3">
    <source>
        <dbReference type="Pfam" id="PF13538"/>
    </source>
</evidence>
<dbReference type="GO" id="GO:0005524">
    <property type="term" value="F:ATP binding"/>
    <property type="evidence" value="ECO:0007669"/>
    <property type="project" value="InterPro"/>
</dbReference>
<gene>
    <name evidence="4" type="ORF">METEAL_19330</name>
</gene>
<protein>
    <recommendedName>
        <fullName evidence="1">DNA 3'-5' helicase II</fullName>
    </recommendedName>
</protein>
<evidence type="ECO:0000313" key="5">
    <source>
        <dbReference type="Proteomes" id="UP001238179"/>
    </source>
</evidence>
<dbReference type="PANTHER" id="PTHR11070:SF2">
    <property type="entry name" value="ATP-DEPENDENT DNA HELICASE SRS2"/>
    <property type="match status" value="1"/>
</dbReference>
<feature type="domain" description="NERD" evidence="2">
    <location>
        <begin position="14"/>
        <end position="124"/>
    </location>
</feature>
<keyword evidence="5" id="KW-1185">Reference proteome</keyword>
<dbReference type="GO" id="GO:0000725">
    <property type="term" value="P:recombinational repair"/>
    <property type="evidence" value="ECO:0007669"/>
    <property type="project" value="TreeGrafter"/>
</dbReference>
<sequence length="607" mass="66785">MPILHPDPPRIPPGLHSEQDVLRALRTLPGEAHVFARLRILDAEANRDREIDFLVVHPELGLVIIEVKGSGVEPQGDHWVRRHGGRTERLDESPGEQLLAQQYALLHFLKEAGAGFVPQITRVLALPSLALRPGQALGPDLPASRILTRDKLSQPFLALREAVTGGLPWEEWRRGPDARHHEVRPDALKRILDAMVPQLLPPPSLAEVMQAEGQHQDRTSAMFLNHLAQNFSRGRYHLQGGPGSGKSLLARQVTRLWASEGRRVLVVAFNRALTFATQCALDDLIRADRVFVSTYHDLAVNLLTQAERLPAFGRAEDFFNRDVPEGMEALLREGASGGEPGWDALVVDEAQDLDPSWVRPLLGLLRDPERDPTLLLEDPAQSLYREARHHLGRAWRLDLSLRQNAAIRRAACLAFPACGWEPPPAGPDEGAVLLRRSAPATWKADLAAHLSDLAREGIQSRQVLILAPHRPGTLGLKDGQELGPWRLNTVPDWWEGDAAGRVHMGTVHAYKGLESDVVIYLAPAYRHPDGPRLAYTAYSRARHRLIVLEGALAEPAAPKAPPEARAPAPRPAAPRVRTFAEPQRAALLGALTAAKAWKPASTTAEAP</sequence>
<proteinExistence type="predicted"/>
<evidence type="ECO:0000256" key="1">
    <source>
        <dbReference type="ARBA" id="ARBA00034923"/>
    </source>
</evidence>
<organism evidence="4 5">
    <name type="scientific">Mesoterricola silvestris</name>
    <dbReference type="NCBI Taxonomy" id="2927979"/>
    <lineage>
        <taxon>Bacteria</taxon>
        <taxon>Pseudomonadati</taxon>
        <taxon>Acidobacteriota</taxon>
        <taxon>Holophagae</taxon>
        <taxon>Holophagales</taxon>
        <taxon>Holophagaceae</taxon>
        <taxon>Mesoterricola</taxon>
    </lineage>
</organism>
<dbReference type="InterPro" id="IPR000212">
    <property type="entry name" value="DNA_helicase_UvrD/REP"/>
</dbReference>
<reference evidence="5" key="1">
    <citation type="journal article" date="2023" name="Int. J. Syst. Evol. Microbiol.">
        <title>Mesoterricola silvestris gen. nov., sp. nov., Mesoterricola sediminis sp. nov., Geothrix oryzae sp. nov., Geothrix edaphica sp. nov., Geothrix rubra sp. nov., and Geothrix limicola sp. nov., six novel members of Acidobacteriota isolated from soils.</title>
        <authorList>
            <person name="Itoh H."/>
            <person name="Sugisawa Y."/>
            <person name="Mise K."/>
            <person name="Xu Z."/>
            <person name="Kuniyasu M."/>
            <person name="Ushijima N."/>
            <person name="Kawano K."/>
            <person name="Kobayashi E."/>
            <person name="Shiratori Y."/>
            <person name="Masuda Y."/>
            <person name="Senoo K."/>
        </authorList>
    </citation>
    <scope>NUCLEOTIDE SEQUENCE [LARGE SCALE GENOMIC DNA]</scope>
    <source>
        <strain evidence="5">W79</strain>
    </source>
</reference>
<dbReference type="InterPro" id="IPR027785">
    <property type="entry name" value="UvrD-like_helicase_C"/>
</dbReference>
<accession>A0AA48GKA2</accession>
<dbReference type="Pfam" id="PF08378">
    <property type="entry name" value="NERD"/>
    <property type="match status" value="1"/>
</dbReference>
<dbReference type="Proteomes" id="UP001238179">
    <property type="component" value="Chromosome"/>
</dbReference>
<dbReference type="EMBL" id="AP027080">
    <property type="protein sequence ID" value="BDU72759.1"/>
    <property type="molecule type" value="Genomic_DNA"/>
</dbReference>
<dbReference type="RefSeq" id="WP_316415671.1">
    <property type="nucleotide sequence ID" value="NZ_AP027080.1"/>
</dbReference>
<feature type="domain" description="UvrD-like helicase C-terminal" evidence="3">
    <location>
        <begin position="503"/>
        <end position="547"/>
    </location>
</feature>
<dbReference type="AlphaFoldDB" id="A0AA48GKA2"/>
<dbReference type="Gene3D" id="3.40.50.300">
    <property type="entry name" value="P-loop containing nucleotide triphosphate hydrolases"/>
    <property type="match status" value="2"/>
</dbReference>
<dbReference type="InterPro" id="IPR011528">
    <property type="entry name" value="NERD"/>
</dbReference>
<dbReference type="GO" id="GO:0043138">
    <property type="term" value="F:3'-5' DNA helicase activity"/>
    <property type="evidence" value="ECO:0007669"/>
    <property type="project" value="TreeGrafter"/>
</dbReference>
<dbReference type="SUPFAM" id="SSF52540">
    <property type="entry name" value="P-loop containing nucleoside triphosphate hydrolases"/>
    <property type="match status" value="1"/>
</dbReference>